<dbReference type="AlphaFoldDB" id="A0A0V0IAB7"/>
<organism evidence="1">
    <name type="scientific">Solanum chacoense</name>
    <name type="common">Chaco potato</name>
    <dbReference type="NCBI Taxonomy" id="4108"/>
    <lineage>
        <taxon>Eukaryota</taxon>
        <taxon>Viridiplantae</taxon>
        <taxon>Streptophyta</taxon>
        <taxon>Embryophyta</taxon>
        <taxon>Tracheophyta</taxon>
        <taxon>Spermatophyta</taxon>
        <taxon>Magnoliopsida</taxon>
        <taxon>eudicotyledons</taxon>
        <taxon>Gunneridae</taxon>
        <taxon>Pentapetalae</taxon>
        <taxon>asterids</taxon>
        <taxon>lamiids</taxon>
        <taxon>Solanales</taxon>
        <taxon>Solanaceae</taxon>
        <taxon>Solanoideae</taxon>
        <taxon>Solaneae</taxon>
        <taxon>Solanum</taxon>
    </lineage>
</organism>
<dbReference type="EMBL" id="GEDG01008953">
    <property type="protein sequence ID" value="JAP29582.1"/>
    <property type="molecule type" value="Transcribed_RNA"/>
</dbReference>
<evidence type="ECO:0000313" key="1">
    <source>
        <dbReference type="EMBL" id="JAP29582.1"/>
    </source>
</evidence>
<name>A0A0V0IAB7_SOLCH</name>
<dbReference type="PANTHER" id="PTHR46238">
    <property type="entry name" value="REVERSE TRANSCRIPTASE DOMAIN-CONTAINING PROTEIN"/>
    <property type="match status" value="1"/>
</dbReference>
<sequence>MLEDLEEGDEGCVYYRGPIWIHAKVFKYKSHSSRKEIGEAVWGYEVRLTYATHCIGVRWMKWKMEHASGVLCDKNVPPRFKGKFYRVIVRLAMLYEAECWPVKSSYV</sequence>
<dbReference type="PANTHER" id="PTHR46238:SF8">
    <property type="entry name" value="ENDONUCLEASE_EXONUCLEASE_PHOSPHATASE DOMAIN-CONTAINING PROTEIN"/>
    <property type="match status" value="1"/>
</dbReference>
<proteinExistence type="predicted"/>
<protein>
    <submittedName>
        <fullName evidence="1">Putative ovule protein</fullName>
    </submittedName>
</protein>
<accession>A0A0V0IAB7</accession>
<reference evidence="1" key="1">
    <citation type="submission" date="2015-12" db="EMBL/GenBank/DDBJ databases">
        <title>Gene expression during late stages of embryo sac development: a critical building block for successful pollen-pistil interactions.</title>
        <authorList>
            <person name="Liu Y."/>
            <person name="Joly V."/>
            <person name="Sabar M."/>
            <person name="Matton D.P."/>
        </authorList>
    </citation>
    <scope>NUCLEOTIDE SEQUENCE</scope>
</reference>